<dbReference type="OrthoDB" id="9869488at2"/>
<sequence length="71" mass="8140">MSARPSVQPESFRERKRAVVDVTLLVCAALGILVGIIMMTDTPWEHIDQSEQLRTFGGDYQRLPLEFYPYP</sequence>
<accession>A0A3L7AXE4</accession>
<keyword evidence="1" id="KW-0812">Transmembrane</keyword>
<keyword evidence="1" id="KW-0472">Membrane</keyword>
<dbReference type="RefSeq" id="WP_121687536.1">
    <property type="nucleotide sequence ID" value="NZ_RCUY01000002.1"/>
</dbReference>
<evidence type="ECO:0000313" key="2">
    <source>
        <dbReference type="EMBL" id="RLP83912.1"/>
    </source>
</evidence>
<evidence type="ECO:0000313" key="3">
    <source>
        <dbReference type="Proteomes" id="UP000269438"/>
    </source>
</evidence>
<gene>
    <name evidence="2" type="ORF">D9V34_03650</name>
</gene>
<dbReference type="EMBL" id="RCUY01000002">
    <property type="protein sequence ID" value="RLP83912.1"/>
    <property type="molecule type" value="Genomic_DNA"/>
</dbReference>
<proteinExistence type="predicted"/>
<organism evidence="2 3">
    <name type="scientific">Mycetocola lacteus</name>
    <dbReference type="NCBI Taxonomy" id="76637"/>
    <lineage>
        <taxon>Bacteria</taxon>
        <taxon>Bacillati</taxon>
        <taxon>Actinomycetota</taxon>
        <taxon>Actinomycetes</taxon>
        <taxon>Micrococcales</taxon>
        <taxon>Microbacteriaceae</taxon>
        <taxon>Mycetocola</taxon>
    </lineage>
</organism>
<comment type="caution">
    <text evidence="2">The sequence shown here is derived from an EMBL/GenBank/DDBJ whole genome shotgun (WGS) entry which is preliminary data.</text>
</comment>
<feature type="transmembrane region" description="Helical" evidence="1">
    <location>
        <begin position="18"/>
        <end position="39"/>
    </location>
</feature>
<reference evidence="2 3" key="1">
    <citation type="submission" date="2018-10" db="EMBL/GenBank/DDBJ databases">
        <authorList>
            <person name="Li J."/>
        </authorList>
    </citation>
    <scope>NUCLEOTIDE SEQUENCE [LARGE SCALE GENOMIC DNA]</scope>
    <source>
        <strain evidence="2 3">JCM 11654</strain>
    </source>
</reference>
<keyword evidence="1" id="KW-1133">Transmembrane helix</keyword>
<evidence type="ECO:0000256" key="1">
    <source>
        <dbReference type="SAM" id="Phobius"/>
    </source>
</evidence>
<name>A0A3L7AXE4_9MICO</name>
<dbReference type="AlphaFoldDB" id="A0A3L7AXE4"/>
<protein>
    <submittedName>
        <fullName evidence="2">Uncharacterized protein</fullName>
    </submittedName>
</protein>
<dbReference type="Proteomes" id="UP000269438">
    <property type="component" value="Unassembled WGS sequence"/>
</dbReference>
<keyword evidence="3" id="KW-1185">Reference proteome</keyword>